<evidence type="ECO:0000313" key="8">
    <source>
        <dbReference type="EMBL" id="CAD7705439.1"/>
    </source>
</evidence>
<feature type="transmembrane region" description="Helical" evidence="7">
    <location>
        <begin position="375"/>
        <end position="395"/>
    </location>
</feature>
<keyword evidence="6 7" id="KW-0472">Membrane</keyword>
<accession>A0A8S1JDT4</accession>
<dbReference type="Pfam" id="PF25539">
    <property type="entry name" value="Bestrophin_2"/>
    <property type="match status" value="2"/>
</dbReference>
<proteinExistence type="predicted"/>
<comment type="caution">
    <text evidence="8">The sequence shown here is derived from an EMBL/GenBank/DDBJ whole genome shotgun (WGS) entry which is preliminary data.</text>
</comment>
<evidence type="ECO:0000256" key="5">
    <source>
        <dbReference type="ARBA" id="ARBA00023065"/>
    </source>
</evidence>
<dbReference type="OrthoDB" id="1368at2759"/>
<dbReference type="EMBL" id="CAJHUC010003126">
    <property type="protein sequence ID" value="CAD7705439.1"/>
    <property type="molecule type" value="Genomic_DNA"/>
</dbReference>
<dbReference type="GO" id="GO:0005254">
    <property type="term" value="F:chloride channel activity"/>
    <property type="evidence" value="ECO:0007669"/>
    <property type="project" value="InterPro"/>
</dbReference>
<keyword evidence="5" id="KW-0406">Ion transport</keyword>
<feature type="transmembrane region" description="Helical" evidence="7">
    <location>
        <begin position="350"/>
        <end position="369"/>
    </location>
</feature>
<evidence type="ECO:0000256" key="1">
    <source>
        <dbReference type="ARBA" id="ARBA00004141"/>
    </source>
</evidence>
<evidence type="ECO:0000256" key="3">
    <source>
        <dbReference type="ARBA" id="ARBA00022692"/>
    </source>
</evidence>
<keyword evidence="2" id="KW-0813">Transport</keyword>
<feature type="transmembrane region" description="Helical" evidence="7">
    <location>
        <begin position="53"/>
        <end position="71"/>
    </location>
</feature>
<evidence type="ECO:0000313" key="9">
    <source>
        <dbReference type="Proteomes" id="UP000708148"/>
    </source>
</evidence>
<protein>
    <recommendedName>
        <fullName evidence="10">Bestrophin/UPF0187</fullName>
    </recommendedName>
</protein>
<feature type="transmembrane region" description="Helical" evidence="7">
    <location>
        <begin position="83"/>
        <end position="100"/>
    </location>
</feature>
<comment type="subcellular location">
    <subcellularLocation>
        <location evidence="1">Membrane</location>
        <topology evidence="1">Multi-pass membrane protein</topology>
    </subcellularLocation>
</comment>
<keyword evidence="9" id="KW-1185">Reference proteome</keyword>
<dbReference type="AlphaFoldDB" id="A0A8S1JDT4"/>
<keyword evidence="3 7" id="KW-0812">Transmembrane</keyword>
<reference evidence="8" key="1">
    <citation type="submission" date="2020-12" db="EMBL/GenBank/DDBJ databases">
        <authorList>
            <person name="Iha C."/>
        </authorList>
    </citation>
    <scope>NUCLEOTIDE SEQUENCE</scope>
</reference>
<organism evidence="8 9">
    <name type="scientific">Ostreobium quekettii</name>
    <dbReference type="NCBI Taxonomy" id="121088"/>
    <lineage>
        <taxon>Eukaryota</taxon>
        <taxon>Viridiplantae</taxon>
        <taxon>Chlorophyta</taxon>
        <taxon>core chlorophytes</taxon>
        <taxon>Ulvophyceae</taxon>
        <taxon>TCBD clade</taxon>
        <taxon>Bryopsidales</taxon>
        <taxon>Ostreobineae</taxon>
        <taxon>Ostreobiaceae</taxon>
        <taxon>Ostreobium</taxon>
    </lineage>
</organism>
<dbReference type="InterPro" id="IPR044669">
    <property type="entry name" value="YneE/VCCN1/2-like"/>
</dbReference>
<evidence type="ECO:0008006" key="10">
    <source>
        <dbReference type="Google" id="ProtNLM"/>
    </source>
</evidence>
<dbReference type="Proteomes" id="UP000708148">
    <property type="component" value="Unassembled WGS sequence"/>
</dbReference>
<evidence type="ECO:0000256" key="2">
    <source>
        <dbReference type="ARBA" id="ARBA00022448"/>
    </source>
</evidence>
<gene>
    <name evidence="8" type="ORF">OSTQU699_LOCUS10794</name>
</gene>
<evidence type="ECO:0000256" key="7">
    <source>
        <dbReference type="SAM" id="Phobius"/>
    </source>
</evidence>
<name>A0A8S1JDT4_9CHLO</name>
<sequence length="533" mass="60140">MAVQGSVPCLLTWGTWCLRPRRAVAAADMIFYSKTFFDLDTCSQLYGSAFPRALFLALLGTAASCAVWFGFDHDDVRKWYSAQPIPFEIFAFVVTFALVFRNNLAYVRFWEGRTQLQLMTSKLTDVAIMVLIFDRETLPRGSGKISYQRARVFGESFLHFISLLHAVALQSLRLDWDLDNLCEHDHVKGMPPATITLQRSMKRAAVRKWCEHKPWWKRLRFAVLAGNSWFPTDMFHLRWHPVEMNCLNKMLPLGVVAGVTEKEKVALGKGWPAARATSRGHPTQDGIGVPGPSERVQVVYKWICDLILDRRREGGLRVEPPLLTRCFQVLSQGMEGYAQCRKLAETPFPFPYVQFIIGGLVAFSIMFSITVNSYIHVLPLNLAITFMTMICYFALNELAKDMEDPFIHAPNDLPIARYHYKFNERIVAMARTKRPASHSEMCIVRLRTLREEACGSWGVSKRSMSLTGAKMDGRVGGPPLDTDLPKGLSVGLPDIMQMDPRPADSATLSISELQIDTMGSGDQQHLLGDLNPL</sequence>
<evidence type="ECO:0000256" key="4">
    <source>
        <dbReference type="ARBA" id="ARBA00022989"/>
    </source>
</evidence>
<keyword evidence="4 7" id="KW-1133">Transmembrane helix</keyword>
<evidence type="ECO:0000256" key="6">
    <source>
        <dbReference type="ARBA" id="ARBA00023136"/>
    </source>
</evidence>
<dbReference type="GO" id="GO:0016020">
    <property type="term" value="C:membrane"/>
    <property type="evidence" value="ECO:0007669"/>
    <property type="project" value="UniProtKB-SubCell"/>
</dbReference>
<dbReference type="PANTHER" id="PTHR33281:SF20">
    <property type="match status" value="1"/>
</dbReference>
<dbReference type="PANTHER" id="PTHR33281">
    <property type="entry name" value="UPF0187 PROTEIN YNEE"/>
    <property type="match status" value="1"/>
</dbReference>